<feature type="region of interest" description="Disordered" evidence="1">
    <location>
        <begin position="23"/>
        <end position="125"/>
    </location>
</feature>
<comment type="caution">
    <text evidence="4">The sequence shown here is derived from an EMBL/GenBank/DDBJ whole genome shotgun (WGS) entry which is preliminary data.</text>
</comment>
<evidence type="ECO:0000256" key="2">
    <source>
        <dbReference type="SAM" id="SignalP"/>
    </source>
</evidence>
<evidence type="ECO:0000313" key="4">
    <source>
        <dbReference type="EMBL" id="MBC4014430.1"/>
    </source>
</evidence>
<dbReference type="EMBL" id="JACOMF010000003">
    <property type="protein sequence ID" value="MBC4014430.1"/>
    <property type="molecule type" value="Genomic_DNA"/>
</dbReference>
<evidence type="ECO:0000259" key="3">
    <source>
        <dbReference type="Pfam" id="PF05239"/>
    </source>
</evidence>
<feature type="domain" description="PRC-barrel" evidence="3">
    <location>
        <begin position="138"/>
        <end position="197"/>
    </location>
</feature>
<dbReference type="Proteomes" id="UP000600101">
    <property type="component" value="Unassembled WGS sequence"/>
</dbReference>
<dbReference type="InterPro" id="IPR027275">
    <property type="entry name" value="PRC-brl_dom"/>
</dbReference>
<name>A0A9X0QVV8_9PROT</name>
<dbReference type="PANTHER" id="PTHR36505">
    <property type="entry name" value="BLR1072 PROTEIN"/>
    <property type="match status" value="1"/>
</dbReference>
<sequence length="228" mass="22712">MTNRQQLLAMTAAAGLLALPVMAQQGGSSGGGSSMQPQTTQDSPTVRGGPNSTTQAQPRDASGGTMAQRDGTPGNPPSTATQRGADAVTGNRTPPDGTPGNPPGTAAGRALGTTDNASGAGATTGPLAVDSAAVRNGRRASKVIGANVYNENNESIGEVDDIIIPPGGAPVAVISVGGFLGIGAKLVAVPYERLQNTNSSRWTLSGATKDSLTSLPTFSYDAAAERRG</sequence>
<protein>
    <submittedName>
        <fullName evidence="4">PRC-barrel domain-containing protein</fullName>
    </submittedName>
</protein>
<dbReference type="Gene3D" id="2.30.30.240">
    <property type="entry name" value="PRC-barrel domain"/>
    <property type="match status" value="1"/>
</dbReference>
<dbReference type="Pfam" id="PF05239">
    <property type="entry name" value="PRC"/>
    <property type="match status" value="1"/>
</dbReference>
<accession>A0A9X0QVV8</accession>
<feature type="chain" id="PRO_5040867444" evidence="2">
    <location>
        <begin position="24"/>
        <end position="228"/>
    </location>
</feature>
<proteinExistence type="predicted"/>
<organism evidence="4 5">
    <name type="scientific">Siccirubricoccus deserti</name>
    <dbReference type="NCBI Taxonomy" id="2013562"/>
    <lineage>
        <taxon>Bacteria</taxon>
        <taxon>Pseudomonadati</taxon>
        <taxon>Pseudomonadota</taxon>
        <taxon>Alphaproteobacteria</taxon>
        <taxon>Acetobacterales</taxon>
        <taxon>Roseomonadaceae</taxon>
        <taxon>Siccirubricoccus</taxon>
    </lineage>
</organism>
<dbReference type="PANTHER" id="PTHR36505:SF1">
    <property type="entry name" value="BLR1072 PROTEIN"/>
    <property type="match status" value="1"/>
</dbReference>
<feature type="signal peptide" evidence="2">
    <location>
        <begin position="1"/>
        <end position="23"/>
    </location>
</feature>
<keyword evidence="5" id="KW-1185">Reference proteome</keyword>
<reference evidence="4" key="1">
    <citation type="submission" date="2020-08" db="EMBL/GenBank/DDBJ databases">
        <authorList>
            <person name="Hu Y."/>
            <person name="Nguyen S.V."/>
            <person name="Li F."/>
            <person name="Fanning S."/>
        </authorList>
    </citation>
    <scope>NUCLEOTIDE SEQUENCE</scope>
    <source>
        <strain evidence="4">SYSU D8009</strain>
    </source>
</reference>
<evidence type="ECO:0000256" key="1">
    <source>
        <dbReference type="SAM" id="MobiDB-lite"/>
    </source>
</evidence>
<gene>
    <name evidence="4" type="ORF">H7965_03755</name>
</gene>
<evidence type="ECO:0000313" key="5">
    <source>
        <dbReference type="Proteomes" id="UP000600101"/>
    </source>
</evidence>
<dbReference type="SUPFAM" id="SSF50346">
    <property type="entry name" value="PRC-barrel domain"/>
    <property type="match status" value="1"/>
</dbReference>
<dbReference type="AlphaFoldDB" id="A0A9X0QVV8"/>
<feature type="compositionally biased region" description="Polar residues" evidence="1">
    <location>
        <begin position="35"/>
        <end position="57"/>
    </location>
</feature>
<dbReference type="RefSeq" id="WP_186769202.1">
    <property type="nucleotide sequence ID" value="NZ_JACOMF010000003.1"/>
</dbReference>
<keyword evidence="2" id="KW-0732">Signal</keyword>
<dbReference type="InterPro" id="IPR011033">
    <property type="entry name" value="PRC_barrel-like_sf"/>
</dbReference>